<accession>A0A6N7ZEY6</accession>
<dbReference type="EMBL" id="JAAFAN010000003">
    <property type="protein sequence ID" value="NDO88156.1"/>
    <property type="molecule type" value="Genomic_DNA"/>
</dbReference>
<sequence length="150" mass="15394">MRQSLSETIDRRTAALAWAGLALTVLAAAYPVVDRATTGLLADHVRAGYPAYGTAEVDAAVTAYVAILAVVGVLGVVGWLLTLRAARTDARWGRWLAAGLLVAGAGVALAGLTVVDTSGDVGLAPALAWLLVLPCLPGLAVVALLWRRPS</sequence>
<reference evidence="3" key="2">
    <citation type="submission" date="2020-01" db="EMBL/GenBank/DDBJ databases">
        <authorList>
            <person name="Aviles F."/>
            <person name="Meyer T.E."/>
            <person name="Kyndt J.A."/>
        </authorList>
    </citation>
    <scope>NUCLEOTIDE SEQUENCE</scope>
    <source>
        <strain evidence="3">SE3</strain>
    </source>
</reference>
<proteinExistence type="predicted"/>
<evidence type="ECO:0000313" key="2">
    <source>
        <dbReference type="EMBL" id="MTG87889.1"/>
    </source>
</evidence>
<evidence type="ECO:0000313" key="4">
    <source>
        <dbReference type="Proteomes" id="UP000440668"/>
    </source>
</evidence>
<dbReference type="RefSeq" id="WP_024840946.1">
    <property type="nucleotide sequence ID" value="NZ_JAAFAN010000003.1"/>
</dbReference>
<protein>
    <submittedName>
        <fullName evidence="2">Uncharacterized protein</fullName>
    </submittedName>
</protein>
<reference evidence="2 4" key="1">
    <citation type="submission" date="2019-11" db="EMBL/GenBank/DDBJ databases">
        <title>Cellulosimicrobium composti sp. nov. isolated from a compost.</title>
        <authorList>
            <person name="Yang Y."/>
        </authorList>
    </citation>
    <scope>NUCLEOTIDE SEQUENCE [LARGE SCALE GENOMIC DNA]</scope>
    <source>
        <strain evidence="2 4">BIT-GX5</strain>
    </source>
</reference>
<dbReference type="Proteomes" id="UP000440668">
    <property type="component" value="Unassembled WGS sequence"/>
</dbReference>
<dbReference type="Proteomes" id="UP000471672">
    <property type="component" value="Unassembled WGS sequence"/>
</dbReference>
<dbReference type="AlphaFoldDB" id="A0A6N7ZEY6"/>
<keyword evidence="5" id="KW-1185">Reference proteome</keyword>
<evidence type="ECO:0000256" key="1">
    <source>
        <dbReference type="SAM" id="Phobius"/>
    </source>
</evidence>
<feature type="transmembrane region" description="Helical" evidence="1">
    <location>
        <begin position="95"/>
        <end position="115"/>
    </location>
</feature>
<gene>
    <name evidence="2" type="ORF">GJV82_02805</name>
    <name evidence="3" type="ORF">GYH36_01495</name>
</gene>
<feature type="transmembrane region" description="Helical" evidence="1">
    <location>
        <begin position="127"/>
        <end position="146"/>
    </location>
</feature>
<reference evidence="3 5" key="3">
    <citation type="journal article" date="2021" name="Arch. Microbiol.">
        <title>Cellulosimicrobium fucosivorans sp. nov., isolated from San Elijo Lagoon, contains a fucose metabolic pathway linked to carotenoid production.</title>
        <authorList>
            <person name="Aviles F.A."/>
            <person name="Kyndt J.A."/>
        </authorList>
    </citation>
    <scope>NUCLEOTIDE SEQUENCE [LARGE SCALE GENOMIC DNA]</scope>
    <source>
        <strain evidence="3 5">SE3</strain>
    </source>
</reference>
<evidence type="ECO:0000313" key="3">
    <source>
        <dbReference type="EMBL" id="NDO88156.1"/>
    </source>
</evidence>
<name>A0A6N7ZEY6_9MICO</name>
<feature type="transmembrane region" description="Helical" evidence="1">
    <location>
        <begin position="61"/>
        <end position="83"/>
    </location>
</feature>
<evidence type="ECO:0000313" key="5">
    <source>
        <dbReference type="Proteomes" id="UP000471672"/>
    </source>
</evidence>
<keyword evidence="1" id="KW-0812">Transmembrane</keyword>
<dbReference type="EMBL" id="WMKA01000004">
    <property type="protein sequence ID" value="MTG87889.1"/>
    <property type="molecule type" value="Genomic_DNA"/>
</dbReference>
<comment type="caution">
    <text evidence="2">The sequence shown here is derived from an EMBL/GenBank/DDBJ whole genome shotgun (WGS) entry which is preliminary data.</text>
</comment>
<keyword evidence="1" id="KW-0472">Membrane</keyword>
<keyword evidence="1" id="KW-1133">Transmembrane helix</keyword>
<organism evidence="2 4">
    <name type="scientific">Cellulosimicrobium composti</name>
    <dbReference type="NCBI Taxonomy" id="2672572"/>
    <lineage>
        <taxon>Bacteria</taxon>
        <taxon>Bacillati</taxon>
        <taxon>Actinomycetota</taxon>
        <taxon>Actinomycetes</taxon>
        <taxon>Micrococcales</taxon>
        <taxon>Promicromonosporaceae</taxon>
        <taxon>Cellulosimicrobium</taxon>
    </lineage>
</organism>